<accession>A0A956M3J1</accession>
<dbReference type="Proteomes" id="UP000697710">
    <property type="component" value="Unassembled WGS sequence"/>
</dbReference>
<evidence type="ECO:0000313" key="2">
    <source>
        <dbReference type="Proteomes" id="UP000697710"/>
    </source>
</evidence>
<proteinExistence type="predicted"/>
<evidence type="ECO:0000313" key="1">
    <source>
        <dbReference type="EMBL" id="MCA9730022.1"/>
    </source>
</evidence>
<comment type="caution">
    <text evidence="1">The sequence shown here is derived from an EMBL/GenBank/DDBJ whole genome shotgun (WGS) entry which is preliminary data.</text>
</comment>
<dbReference type="EMBL" id="JAGQHR010000947">
    <property type="protein sequence ID" value="MCA9730022.1"/>
    <property type="molecule type" value="Genomic_DNA"/>
</dbReference>
<name>A0A956M3J1_UNCEI</name>
<gene>
    <name evidence="1" type="ORF">KC729_20230</name>
</gene>
<dbReference type="AlphaFoldDB" id="A0A956M3J1"/>
<organism evidence="1 2">
    <name type="scientific">Eiseniibacteriota bacterium</name>
    <dbReference type="NCBI Taxonomy" id="2212470"/>
    <lineage>
        <taxon>Bacteria</taxon>
        <taxon>Candidatus Eiseniibacteriota</taxon>
    </lineage>
</organism>
<protein>
    <submittedName>
        <fullName evidence="1">Uncharacterized protein</fullName>
    </submittedName>
</protein>
<reference evidence="1" key="2">
    <citation type="journal article" date="2021" name="Microbiome">
        <title>Successional dynamics and alternative stable states in a saline activated sludge microbial community over 9 years.</title>
        <authorList>
            <person name="Wang Y."/>
            <person name="Ye J."/>
            <person name="Ju F."/>
            <person name="Liu L."/>
            <person name="Boyd J.A."/>
            <person name="Deng Y."/>
            <person name="Parks D.H."/>
            <person name="Jiang X."/>
            <person name="Yin X."/>
            <person name="Woodcroft B.J."/>
            <person name="Tyson G.W."/>
            <person name="Hugenholtz P."/>
            <person name="Polz M.F."/>
            <person name="Zhang T."/>
        </authorList>
    </citation>
    <scope>NUCLEOTIDE SEQUENCE</scope>
    <source>
        <strain evidence="1">HKST-UBA01</strain>
    </source>
</reference>
<reference evidence="1" key="1">
    <citation type="submission" date="2020-04" db="EMBL/GenBank/DDBJ databases">
        <authorList>
            <person name="Zhang T."/>
        </authorList>
    </citation>
    <scope>NUCLEOTIDE SEQUENCE</scope>
    <source>
        <strain evidence="1">HKST-UBA01</strain>
    </source>
</reference>
<sequence>VVIASIAPTVFLDASQSDPHLIDYFLIGAGADGDVSGRPGCSQCQYFRLSDRAQGTAQTIYVHGAAHNDFNCCGTSDGTGPDRIGRAAAQVVAKSYLLALVEVYAQGNLATKEYLTRMYDDLDPSGIAPQVEISTSYRELANPENYVIDDFQTATGTGQSSSGGTVTYDVSNLYEGDNEDNDDVFTALPSDPMNGMIFDSGQGDFTRGVIFDYTVGETRFVEFSVVPALRDVRGQRYLSFRACQGTRHDETRAHNGPLSFGASLRDGEGVTATVRFGSWGELTPLYQRTGSGTNAGWVNEMNTVRIPLTAFETDGTGIDLSNIVAVRLELGAVFGSERGRVGVDDLQIMKE</sequence>
<feature type="non-terminal residue" evidence="1">
    <location>
        <position position="1"/>
    </location>
</feature>